<comment type="caution">
    <text evidence="1">The sequence shown here is derived from an EMBL/GenBank/DDBJ whole genome shotgun (WGS) entry which is preliminary data.</text>
</comment>
<protein>
    <submittedName>
        <fullName evidence="1">17791_t:CDS:1</fullName>
    </submittedName>
</protein>
<sequence>MGCTAPGHLSPPNYVVVDKATIPLAEFAISHFVALEECVEKIAKDFKYRSSQFTPPALMSFVASKDEAEFIARIAELERSAKESANNEKRSQIENSKLKGSVTKLEFDIREIKQKQIIPIENHLDIKNAQITESISNDLSISPKLNSDEHQEKTESRVSNSYSTKLSICVKSKSSEDKEMDDFLIRKKKETVSNLMRDGNREKKLQRTISSEISQNTITHSQKIIQSEPETFNESEKITISDAKKIPYNEKVEHEAILRGSSEVTAEIIASGKSTTMNENRKVISVPNWNAHVAEQTLPKIESLQETIISVTPERVSPITSSYLVTASGNKSRPSISILPDDPEEKRKSVINKVLERFPDYFDCSTICPICNNDHKKENIRDNIQDLWGS</sequence>
<evidence type="ECO:0000313" key="2">
    <source>
        <dbReference type="Proteomes" id="UP000789342"/>
    </source>
</evidence>
<proteinExistence type="predicted"/>
<feature type="non-terminal residue" evidence="1">
    <location>
        <position position="1"/>
    </location>
</feature>
<dbReference type="AlphaFoldDB" id="A0A9N9CJ29"/>
<evidence type="ECO:0000313" key="1">
    <source>
        <dbReference type="EMBL" id="CAG8601714.1"/>
    </source>
</evidence>
<gene>
    <name evidence="1" type="ORF">AMORRO_LOCUS7811</name>
</gene>
<reference evidence="1" key="1">
    <citation type="submission" date="2021-06" db="EMBL/GenBank/DDBJ databases">
        <authorList>
            <person name="Kallberg Y."/>
            <person name="Tangrot J."/>
            <person name="Rosling A."/>
        </authorList>
    </citation>
    <scope>NUCLEOTIDE SEQUENCE</scope>
    <source>
        <strain evidence="1">CL551</strain>
    </source>
</reference>
<dbReference type="Proteomes" id="UP000789342">
    <property type="component" value="Unassembled WGS sequence"/>
</dbReference>
<organism evidence="1 2">
    <name type="scientific">Acaulospora morrowiae</name>
    <dbReference type="NCBI Taxonomy" id="94023"/>
    <lineage>
        <taxon>Eukaryota</taxon>
        <taxon>Fungi</taxon>
        <taxon>Fungi incertae sedis</taxon>
        <taxon>Mucoromycota</taxon>
        <taxon>Glomeromycotina</taxon>
        <taxon>Glomeromycetes</taxon>
        <taxon>Diversisporales</taxon>
        <taxon>Acaulosporaceae</taxon>
        <taxon>Acaulospora</taxon>
    </lineage>
</organism>
<accession>A0A9N9CJ29</accession>
<dbReference type="OrthoDB" id="2404761at2759"/>
<name>A0A9N9CJ29_9GLOM</name>
<keyword evidence="2" id="KW-1185">Reference proteome</keyword>
<dbReference type="EMBL" id="CAJVPV010006209">
    <property type="protein sequence ID" value="CAG8601714.1"/>
    <property type="molecule type" value="Genomic_DNA"/>
</dbReference>